<dbReference type="PANTHER" id="PTHR34474">
    <property type="entry name" value="SIGNAL TRANSDUCTION PROTEIN TRAP"/>
    <property type="match status" value="1"/>
</dbReference>
<protein>
    <recommendedName>
        <fullName evidence="2">Signal transduction protein TRAP</fullName>
    </recommendedName>
    <alternativeName>
        <fullName evidence="3">Target of RNAIII-activating protein</fullName>
    </alternativeName>
</protein>
<organism evidence="5 6">
    <name type="scientific">Salinicoccus kekensis</name>
    <dbReference type="NCBI Taxonomy" id="714307"/>
    <lineage>
        <taxon>Bacteria</taxon>
        <taxon>Bacillati</taxon>
        <taxon>Bacillota</taxon>
        <taxon>Bacilli</taxon>
        <taxon>Bacillales</taxon>
        <taxon>Staphylococcaceae</taxon>
        <taxon>Salinicoccus</taxon>
    </lineage>
</organism>
<dbReference type="AlphaFoldDB" id="A0A285UHC9"/>
<dbReference type="PROSITE" id="PS51725">
    <property type="entry name" value="ABM"/>
    <property type="match status" value="1"/>
</dbReference>
<dbReference type="InterPro" id="IPR011008">
    <property type="entry name" value="Dimeric_a/b-barrel"/>
</dbReference>
<proteinExistence type="inferred from homology"/>
<reference evidence="6" key="1">
    <citation type="submission" date="2017-08" db="EMBL/GenBank/DDBJ databases">
        <authorList>
            <person name="Varghese N."/>
            <person name="Submissions S."/>
        </authorList>
    </citation>
    <scope>NUCLEOTIDE SEQUENCE [LARGE SCALE GENOMIC DNA]</scope>
    <source>
        <strain evidence="6">DSM 23173</strain>
    </source>
</reference>
<dbReference type="RefSeq" id="WP_097040237.1">
    <property type="nucleotide sequence ID" value="NZ_OBQF01000002.1"/>
</dbReference>
<evidence type="ECO:0000256" key="3">
    <source>
        <dbReference type="ARBA" id="ARBA00032861"/>
    </source>
</evidence>
<dbReference type="InterPro" id="IPR007138">
    <property type="entry name" value="ABM_dom"/>
</dbReference>
<comment type="similarity">
    <text evidence="1">Belongs to the TRAP family.</text>
</comment>
<name>A0A285UHC9_9STAP</name>
<accession>A0A285UHC9</accession>
<keyword evidence="5" id="KW-0560">Oxidoreductase</keyword>
<dbReference type="Pfam" id="PF03992">
    <property type="entry name" value="ABM"/>
    <property type="match status" value="1"/>
</dbReference>
<feature type="domain" description="ABM" evidence="4">
    <location>
        <begin position="45"/>
        <end position="133"/>
    </location>
</feature>
<evidence type="ECO:0000313" key="5">
    <source>
        <dbReference type="EMBL" id="SOC41173.1"/>
    </source>
</evidence>
<evidence type="ECO:0000313" key="6">
    <source>
        <dbReference type="Proteomes" id="UP000219412"/>
    </source>
</evidence>
<evidence type="ECO:0000259" key="4">
    <source>
        <dbReference type="PROSITE" id="PS51725"/>
    </source>
</evidence>
<evidence type="ECO:0000256" key="2">
    <source>
        <dbReference type="ARBA" id="ARBA00018486"/>
    </source>
</evidence>
<gene>
    <name evidence="5" type="ORF">SAMN05878391_1269</name>
</gene>
<dbReference type="Gene3D" id="3.30.70.100">
    <property type="match status" value="1"/>
</dbReference>
<dbReference type="GO" id="GO:0004497">
    <property type="term" value="F:monooxygenase activity"/>
    <property type="evidence" value="ECO:0007669"/>
    <property type="project" value="UniProtKB-KW"/>
</dbReference>
<dbReference type="OrthoDB" id="2352283at2"/>
<keyword evidence="5" id="KW-0503">Monooxygenase</keyword>
<dbReference type="PANTHER" id="PTHR34474:SF2">
    <property type="entry name" value="SIGNAL TRANSDUCTION PROTEIN TRAP"/>
    <property type="match status" value="1"/>
</dbReference>
<dbReference type="InterPro" id="IPR050404">
    <property type="entry name" value="Heme-degrading_MO"/>
</dbReference>
<evidence type="ECO:0000256" key="1">
    <source>
        <dbReference type="ARBA" id="ARBA00009267"/>
    </source>
</evidence>
<dbReference type="Proteomes" id="UP000219412">
    <property type="component" value="Unassembled WGS sequence"/>
</dbReference>
<dbReference type="EMBL" id="OBQF01000002">
    <property type="protein sequence ID" value="SOC41173.1"/>
    <property type="molecule type" value="Genomic_DNA"/>
</dbReference>
<dbReference type="SUPFAM" id="SSF54909">
    <property type="entry name" value="Dimeric alpha+beta barrel"/>
    <property type="match status" value="1"/>
</dbReference>
<sequence>MINILLKQKNTDETIEVKEESKNIQIGDDHYEVIDQAGSLEDSGAVVLNCIPVKPEGREKFEARFLNRPKKIENEEGFKAIRVSRPLDGDTYIVLTQWTSEEAFRNWQDSEAYSHAHQKRGTDKGLDRDESVLKSKPYHEVYDVSEEMI</sequence>
<keyword evidence="6" id="KW-1185">Reference proteome</keyword>